<sequence length="64" mass="7540">MFTVRYTTTLSGMVHRLPFDTKAKALNEILFAYRQNYRDIRLIEKVGTEYKSIDWKKALKGKLA</sequence>
<gene>
    <name evidence="1" type="ORF">UFOVP393_45</name>
</gene>
<reference evidence="1" key="1">
    <citation type="submission" date="2020-05" db="EMBL/GenBank/DDBJ databases">
        <authorList>
            <person name="Chiriac C."/>
            <person name="Salcher M."/>
            <person name="Ghai R."/>
            <person name="Kavagutti S V."/>
        </authorList>
    </citation>
    <scope>NUCLEOTIDE SEQUENCE</scope>
</reference>
<accession>A0A6J7XA51</accession>
<evidence type="ECO:0000313" key="1">
    <source>
        <dbReference type="EMBL" id="CAB5224249.1"/>
    </source>
</evidence>
<name>A0A6J7XA51_9CAUD</name>
<dbReference type="EMBL" id="LR798335">
    <property type="protein sequence ID" value="CAB5224249.1"/>
    <property type="molecule type" value="Genomic_DNA"/>
</dbReference>
<protein>
    <submittedName>
        <fullName evidence="1">Uncharacterized protein</fullName>
    </submittedName>
</protein>
<organism evidence="1">
    <name type="scientific">uncultured Caudovirales phage</name>
    <dbReference type="NCBI Taxonomy" id="2100421"/>
    <lineage>
        <taxon>Viruses</taxon>
        <taxon>Duplodnaviria</taxon>
        <taxon>Heunggongvirae</taxon>
        <taxon>Uroviricota</taxon>
        <taxon>Caudoviricetes</taxon>
        <taxon>Peduoviridae</taxon>
        <taxon>Maltschvirus</taxon>
        <taxon>Maltschvirus maltsch</taxon>
    </lineage>
</organism>
<proteinExistence type="predicted"/>